<reference evidence="3" key="1">
    <citation type="submission" date="2020-07" db="EMBL/GenBank/DDBJ databases">
        <title>Vallitalea pronyensis genome.</title>
        <authorList>
            <person name="Postec A."/>
        </authorList>
    </citation>
    <scope>NUCLEOTIDE SEQUENCE</scope>
    <source>
        <strain evidence="3">FatNI3</strain>
    </source>
</reference>
<dbReference type="RefSeq" id="WP_212695507.1">
    <property type="nucleotide sequence ID" value="NZ_CP058649.1"/>
</dbReference>
<dbReference type="AlphaFoldDB" id="A0A8J8MN85"/>
<feature type="compositionally biased region" description="Basic and acidic residues" evidence="1">
    <location>
        <begin position="45"/>
        <end position="72"/>
    </location>
</feature>
<dbReference type="PANTHER" id="PTHR30290:SF82">
    <property type="entry name" value="ABC-TYPE DIPEPTIDE_OLIGOPEPTIDE TRANSPORT SYSTEM, PERIPLASMIC COMPONENT"/>
    <property type="match status" value="1"/>
</dbReference>
<evidence type="ECO:0000259" key="2">
    <source>
        <dbReference type="Pfam" id="PF00496"/>
    </source>
</evidence>
<feature type="domain" description="Solute-binding protein family 5" evidence="2">
    <location>
        <begin position="132"/>
        <end position="529"/>
    </location>
</feature>
<dbReference type="Gene3D" id="3.90.76.10">
    <property type="entry name" value="Dipeptide-binding Protein, Domain 1"/>
    <property type="match status" value="1"/>
</dbReference>
<accession>A0A8J8MN85</accession>
<feature type="region of interest" description="Disordered" evidence="1">
    <location>
        <begin position="28"/>
        <end position="79"/>
    </location>
</feature>
<dbReference type="Proteomes" id="UP000683246">
    <property type="component" value="Chromosome"/>
</dbReference>
<protein>
    <submittedName>
        <fullName evidence="3">ABC transporter substrate-binding protein</fullName>
    </submittedName>
</protein>
<dbReference type="PANTHER" id="PTHR30290">
    <property type="entry name" value="PERIPLASMIC BINDING COMPONENT OF ABC TRANSPORTER"/>
    <property type="match status" value="1"/>
</dbReference>
<dbReference type="KEGG" id="vpy:HZI73_22010"/>
<name>A0A8J8MN85_9FIRM</name>
<feature type="compositionally biased region" description="Low complexity" evidence="1">
    <location>
        <begin position="32"/>
        <end position="44"/>
    </location>
</feature>
<gene>
    <name evidence="3" type="ORF">HZI73_22010</name>
</gene>
<proteinExistence type="predicted"/>
<dbReference type="InterPro" id="IPR000914">
    <property type="entry name" value="SBP_5_dom"/>
</dbReference>
<evidence type="ECO:0000313" key="4">
    <source>
        <dbReference type="Proteomes" id="UP000683246"/>
    </source>
</evidence>
<evidence type="ECO:0000313" key="3">
    <source>
        <dbReference type="EMBL" id="QUI24810.1"/>
    </source>
</evidence>
<dbReference type="Gene3D" id="3.10.105.10">
    <property type="entry name" value="Dipeptide-binding Protein, Domain 3"/>
    <property type="match status" value="1"/>
</dbReference>
<dbReference type="InterPro" id="IPR039424">
    <property type="entry name" value="SBP_5"/>
</dbReference>
<dbReference type="PROSITE" id="PS51257">
    <property type="entry name" value="PROKAR_LIPOPROTEIN"/>
    <property type="match status" value="1"/>
</dbReference>
<dbReference type="CDD" id="cd08509">
    <property type="entry name" value="PBP2_TmCBP_oligosaccharides_like"/>
    <property type="match status" value="1"/>
</dbReference>
<organism evidence="3 4">
    <name type="scientific">Vallitalea pronyensis</name>
    <dbReference type="NCBI Taxonomy" id="1348613"/>
    <lineage>
        <taxon>Bacteria</taxon>
        <taxon>Bacillati</taxon>
        <taxon>Bacillota</taxon>
        <taxon>Clostridia</taxon>
        <taxon>Lachnospirales</taxon>
        <taxon>Vallitaleaceae</taxon>
        <taxon>Vallitalea</taxon>
    </lineage>
</organism>
<dbReference type="Pfam" id="PF00496">
    <property type="entry name" value="SBP_bac_5"/>
    <property type="match status" value="1"/>
</dbReference>
<dbReference type="GO" id="GO:1904680">
    <property type="term" value="F:peptide transmembrane transporter activity"/>
    <property type="evidence" value="ECO:0007669"/>
    <property type="project" value="TreeGrafter"/>
</dbReference>
<dbReference type="Gene3D" id="3.40.190.10">
    <property type="entry name" value="Periplasmic binding protein-like II"/>
    <property type="match status" value="1"/>
</dbReference>
<evidence type="ECO:0000256" key="1">
    <source>
        <dbReference type="SAM" id="MobiDB-lite"/>
    </source>
</evidence>
<dbReference type="EMBL" id="CP058649">
    <property type="protein sequence ID" value="QUI24810.1"/>
    <property type="molecule type" value="Genomic_DNA"/>
</dbReference>
<sequence length="634" mass="70749">MKKMKEAGGILLLIIMLFISLTACNSKKTEDATTTQDQEATQTADQEKTEDDKEEDGKTEEGSSDTTTKESGDGTSIPRQETLYMSGLQWGAINDMNPLSANSNNALVIDQADQARTTVWETLFMYNQLDGKLYPLLATEYEQKDNVFTIAMNTDAKWSDGKPVTAKDVAYTFNIHKDMATNHASMWDYIASVEATDDATVVITADTANYNPLKVLEVLPKLYILPEHQISELVKKHNGDPDKVKTDKNEDYIGSGPYQLFYSDETKVVLVRNDNYWGQSDSMWGQLPVPKYLAHNIYADNNSSSVAFQQGEVDVTQAFTPEIWKMWEEQDLPVSTYIDEPPYYLSGSLPTAIFNTTKPGLDHAVVRKAIAMATDYDQIAKTAMSGYTPLMQDVPPSMMNPTAAEQSLLDKAALAPLQWSGKQIEEAKKLLDEAGIVDTNGDGIREADGTELVFTVECPAGWTDWNASLEMVAAAGQEIGMDITTYFPEAPVWTEDLQTGNFDIIMNTYAGASIANPWTRIYQTLYSDGGTTAGNDRVYYNYSRYINERADDIIDAIPKTTDKNKLIELYTEINQIYLNEVPCFALMYRPVFFHTVNETVWTSYPEYEDGTNIPPSILISGYGIAGLYNLELVE</sequence>
<dbReference type="GO" id="GO:0015833">
    <property type="term" value="P:peptide transport"/>
    <property type="evidence" value="ECO:0007669"/>
    <property type="project" value="TreeGrafter"/>
</dbReference>
<keyword evidence="4" id="KW-1185">Reference proteome</keyword>
<dbReference type="SUPFAM" id="SSF53850">
    <property type="entry name" value="Periplasmic binding protein-like II"/>
    <property type="match status" value="1"/>
</dbReference>